<feature type="chain" id="PRO_5047088539" description="Secreted protein" evidence="2">
    <location>
        <begin position="26"/>
        <end position="178"/>
    </location>
</feature>
<feature type="compositionally biased region" description="Basic and acidic residues" evidence="1">
    <location>
        <begin position="162"/>
        <end position="178"/>
    </location>
</feature>
<evidence type="ECO:0000256" key="1">
    <source>
        <dbReference type="SAM" id="MobiDB-lite"/>
    </source>
</evidence>
<name>A0ABQ9WUL8_9EUKA</name>
<dbReference type="EMBL" id="JARBJD010000358">
    <property type="protein sequence ID" value="KAK2943177.1"/>
    <property type="molecule type" value="Genomic_DNA"/>
</dbReference>
<gene>
    <name evidence="3" type="ORF">BLNAU_21905</name>
</gene>
<reference evidence="3 4" key="1">
    <citation type="journal article" date="2022" name="bioRxiv">
        <title>Genomics of Preaxostyla Flagellates Illuminates Evolutionary Transitions and the Path Towards Mitochondrial Loss.</title>
        <authorList>
            <person name="Novak L.V.F."/>
            <person name="Treitli S.C."/>
            <person name="Pyrih J."/>
            <person name="Halakuc P."/>
            <person name="Pipaliya S.V."/>
            <person name="Vacek V."/>
            <person name="Brzon O."/>
            <person name="Soukal P."/>
            <person name="Eme L."/>
            <person name="Dacks J.B."/>
            <person name="Karnkowska A."/>
            <person name="Elias M."/>
            <person name="Hampl V."/>
        </authorList>
    </citation>
    <scope>NUCLEOTIDE SEQUENCE [LARGE SCALE GENOMIC DNA]</scope>
    <source>
        <strain evidence="3">NAU3</strain>
        <tissue evidence="3">Gut</tissue>
    </source>
</reference>
<keyword evidence="2" id="KW-0732">Signal</keyword>
<organism evidence="3 4">
    <name type="scientific">Blattamonas nauphoetae</name>
    <dbReference type="NCBI Taxonomy" id="2049346"/>
    <lineage>
        <taxon>Eukaryota</taxon>
        <taxon>Metamonada</taxon>
        <taxon>Preaxostyla</taxon>
        <taxon>Oxymonadida</taxon>
        <taxon>Blattamonas</taxon>
    </lineage>
</organism>
<comment type="caution">
    <text evidence="3">The sequence shown here is derived from an EMBL/GenBank/DDBJ whole genome shotgun (WGS) entry which is preliminary data.</text>
</comment>
<sequence>MVNVLMMFYFAFNLAFVLFIPQTVCTSVGRTHWPPYKRARDDPDYAEEWDEEDEAEGKEKNTPDDAQIQPPPLSLLQPDYPQQVNPNGQFGQPVWDGHQWVHPQPQQGSEYWQQGQPVERGNGDWSGQPQQTLEVGEAEKGEVGLEELPGTRTEEDAEMEEMERPHAVHARRGDESTS</sequence>
<feature type="compositionally biased region" description="Acidic residues" evidence="1">
    <location>
        <begin position="44"/>
        <end position="56"/>
    </location>
</feature>
<evidence type="ECO:0008006" key="5">
    <source>
        <dbReference type="Google" id="ProtNLM"/>
    </source>
</evidence>
<evidence type="ECO:0000313" key="3">
    <source>
        <dbReference type="EMBL" id="KAK2943177.1"/>
    </source>
</evidence>
<protein>
    <recommendedName>
        <fullName evidence="5">Secreted protein</fullName>
    </recommendedName>
</protein>
<dbReference type="Proteomes" id="UP001281761">
    <property type="component" value="Unassembled WGS sequence"/>
</dbReference>
<evidence type="ECO:0000256" key="2">
    <source>
        <dbReference type="SAM" id="SignalP"/>
    </source>
</evidence>
<keyword evidence="4" id="KW-1185">Reference proteome</keyword>
<feature type="region of interest" description="Disordered" evidence="1">
    <location>
        <begin position="31"/>
        <end position="178"/>
    </location>
</feature>
<evidence type="ECO:0000313" key="4">
    <source>
        <dbReference type="Proteomes" id="UP001281761"/>
    </source>
</evidence>
<feature type="compositionally biased region" description="Polar residues" evidence="1">
    <location>
        <begin position="104"/>
        <end position="116"/>
    </location>
</feature>
<proteinExistence type="predicted"/>
<accession>A0ABQ9WUL8</accession>
<feature type="signal peptide" evidence="2">
    <location>
        <begin position="1"/>
        <end position="25"/>
    </location>
</feature>
<feature type="compositionally biased region" description="Low complexity" evidence="1">
    <location>
        <begin position="74"/>
        <end position="83"/>
    </location>
</feature>